<dbReference type="RefSeq" id="WP_005177357.1">
    <property type="nucleotide sequence ID" value="NZ_BANR01000019.1"/>
</dbReference>
<dbReference type="EMBL" id="BANR01000019">
    <property type="protein sequence ID" value="GAC50095.1"/>
    <property type="molecule type" value="Genomic_DNA"/>
</dbReference>
<keyword evidence="2" id="KW-1185">Reference proteome</keyword>
<dbReference type="Proteomes" id="UP000010988">
    <property type="component" value="Unassembled WGS sequence"/>
</dbReference>
<accession>L7KML1</accession>
<evidence type="ECO:0000313" key="1">
    <source>
        <dbReference type="EMBL" id="GAC50095.1"/>
    </source>
</evidence>
<dbReference type="eggNOG" id="COG3243">
    <property type="taxonomic scope" value="Bacteria"/>
</dbReference>
<dbReference type="PANTHER" id="PTHR36837">
    <property type="entry name" value="POLY(3-HYDROXYALKANOATE) POLYMERASE SUBUNIT PHAC"/>
    <property type="match status" value="1"/>
</dbReference>
<organism evidence="1 2">
    <name type="scientific">Gordonia aichiensis NBRC 108223</name>
    <dbReference type="NCBI Taxonomy" id="1220583"/>
    <lineage>
        <taxon>Bacteria</taxon>
        <taxon>Bacillati</taxon>
        <taxon>Actinomycetota</taxon>
        <taxon>Actinomycetes</taxon>
        <taxon>Mycobacteriales</taxon>
        <taxon>Gordoniaceae</taxon>
        <taxon>Gordonia</taxon>
    </lineage>
</organism>
<keyword evidence="1" id="KW-0378">Hydrolase</keyword>
<dbReference type="STRING" id="1220583.GOACH_19_01000"/>
<proteinExistence type="predicted"/>
<sequence length="362" mass="39169">MAASRWKRVQTLARLLAGHQVAPDVESPHVTLVDDPQRTLRRYGSDGQFAAARASGRPPILLVPPLAVPARCYDLGPGQSAVEHLLAAGRIPYVVDFGDVGQAHRHVGFETYIDDIVPQAIDRVLADYSGTGEAAGVLDVAAWSLGGTVSLLMAAAHPDLPVRSITAIGTPLDYDAVSPYPLVKQVMQPVGGVPITASLKVMGGIPAPLVRIAYRALAADRELKKPLYIMRNADDHEALARMQVIDRFQNAMPGYAGKVSLQMWENFVYRGELASGVVDFDGRIIDLRTLRKPVQLFGSHRDAIASWDAAHHGVELLEGSSDVHFETVETSHLGLIAGDAASEQTWPRVEQFLDELDARDAV</sequence>
<evidence type="ECO:0000313" key="2">
    <source>
        <dbReference type="Proteomes" id="UP000010988"/>
    </source>
</evidence>
<dbReference type="SUPFAM" id="SSF53474">
    <property type="entry name" value="alpha/beta-Hydrolases"/>
    <property type="match status" value="1"/>
</dbReference>
<protein>
    <submittedName>
        <fullName evidence="1">Putative hydrolase</fullName>
    </submittedName>
</protein>
<dbReference type="Gene3D" id="3.40.50.1820">
    <property type="entry name" value="alpha/beta hydrolase"/>
    <property type="match status" value="1"/>
</dbReference>
<comment type="caution">
    <text evidence="1">The sequence shown here is derived from an EMBL/GenBank/DDBJ whole genome shotgun (WGS) entry which is preliminary data.</text>
</comment>
<gene>
    <name evidence="1" type="ORF">GOACH_19_01000</name>
</gene>
<dbReference type="InterPro" id="IPR029058">
    <property type="entry name" value="AB_hydrolase_fold"/>
</dbReference>
<reference evidence="1 2" key="1">
    <citation type="submission" date="2012-12" db="EMBL/GenBank/DDBJ databases">
        <title>Whole genome shotgun sequence of Gordonia aichiensis NBRC 108223.</title>
        <authorList>
            <person name="Isaki-Nakamura S."/>
            <person name="Hosoyama A."/>
            <person name="Tsuchikane K."/>
            <person name="Ando Y."/>
            <person name="Baba S."/>
            <person name="Ohji S."/>
            <person name="Hamada M."/>
            <person name="Tamura T."/>
            <person name="Yamazoe A."/>
            <person name="Yamazaki S."/>
            <person name="Fujita N."/>
        </authorList>
    </citation>
    <scope>NUCLEOTIDE SEQUENCE [LARGE SCALE GENOMIC DNA]</scope>
    <source>
        <strain evidence="1 2">NBRC 108223</strain>
    </source>
</reference>
<dbReference type="InterPro" id="IPR051321">
    <property type="entry name" value="PHA/PHB_synthase"/>
</dbReference>
<dbReference type="AlphaFoldDB" id="L7KML1"/>
<dbReference type="OrthoDB" id="345573at2"/>
<dbReference type="GO" id="GO:0016787">
    <property type="term" value="F:hydrolase activity"/>
    <property type="evidence" value="ECO:0007669"/>
    <property type="project" value="UniProtKB-KW"/>
</dbReference>
<dbReference type="PANTHER" id="PTHR36837:SF2">
    <property type="entry name" value="POLY(3-HYDROXYALKANOATE) POLYMERASE SUBUNIT PHAC"/>
    <property type="match status" value="1"/>
</dbReference>
<name>L7KML1_9ACTN</name>